<comment type="caution">
    <text evidence="1">The sequence shown here is derived from an EMBL/GenBank/DDBJ whole genome shotgun (WGS) entry which is preliminary data.</text>
</comment>
<protein>
    <submittedName>
        <fullName evidence="1">Uncharacterized protein</fullName>
    </submittedName>
</protein>
<keyword evidence="2" id="KW-1185">Reference proteome</keyword>
<name>A0A9P5PRR4_9AGAR</name>
<dbReference type="AlphaFoldDB" id="A0A9P5PRR4"/>
<dbReference type="EMBL" id="JADNRY010000080">
    <property type="protein sequence ID" value="KAF9066925.1"/>
    <property type="molecule type" value="Genomic_DNA"/>
</dbReference>
<gene>
    <name evidence="1" type="ORF">BDP27DRAFT_971970</name>
</gene>
<reference evidence="1" key="1">
    <citation type="submission" date="2020-11" db="EMBL/GenBank/DDBJ databases">
        <authorList>
            <consortium name="DOE Joint Genome Institute"/>
            <person name="Ahrendt S."/>
            <person name="Riley R."/>
            <person name="Andreopoulos W."/>
            <person name="Labutti K."/>
            <person name="Pangilinan J."/>
            <person name="Ruiz-Duenas F.J."/>
            <person name="Barrasa J.M."/>
            <person name="Sanchez-Garcia M."/>
            <person name="Camarero S."/>
            <person name="Miyauchi S."/>
            <person name="Serrano A."/>
            <person name="Linde D."/>
            <person name="Babiker R."/>
            <person name="Drula E."/>
            <person name="Ayuso-Fernandez I."/>
            <person name="Pacheco R."/>
            <person name="Padilla G."/>
            <person name="Ferreira P."/>
            <person name="Barriuso J."/>
            <person name="Kellner H."/>
            <person name="Castanera R."/>
            <person name="Alfaro M."/>
            <person name="Ramirez L."/>
            <person name="Pisabarro A.G."/>
            <person name="Kuo A."/>
            <person name="Tritt A."/>
            <person name="Lipzen A."/>
            <person name="He G."/>
            <person name="Yan M."/>
            <person name="Ng V."/>
            <person name="Cullen D."/>
            <person name="Martin F."/>
            <person name="Rosso M.-N."/>
            <person name="Henrissat B."/>
            <person name="Hibbett D."/>
            <person name="Martinez A.T."/>
            <person name="Grigoriev I.V."/>
        </authorList>
    </citation>
    <scope>NUCLEOTIDE SEQUENCE</scope>
    <source>
        <strain evidence="1">AH 40177</strain>
    </source>
</reference>
<accession>A0A9P5PRR4</accession>
<dbReference type="Proteomes" id="UP000772434">
    <property type="component" value="Unassembled WGS sequence"/>
</dbReference>
<sequence>MCISKRLKPSNPYMMIPKRLGCRQYNSPIHTSIQEKFLTMESQRLSHGICALALKDGPDTLIFIGEHARFLVTWRSQHIAEKIKAYEMDDAQRGRLYSLFSFAAQSTILAVDMYEPYVHRVLAGGEKDLLQMQPMLVGTSKFSLPSSNARLLSKPQIHLSRLDHRHSQSTKIFLG</sequence>
<organism evidence="1 2">
    <name type="scientific">Rhodocollybia butyracea</name>
    <dbReference type="NCBI Taxonomy" id="206335"/>
    <lineage>
        <taxon>Eukaryota</taxon>
        <taxon>Fungi</taxon>
        <taxon>Dikarya</taxon>
        <taxon>Basidiomycota</taxon>
        <taxon>Agaricomycotina</taxon>
        <taxon>Agaricomycetes</taxon>
        <taxon>Agaricomycetidae</taxon>
        <taxon>Agaricales</taxon>
        <taxon>Marasmiineae</taxon>
        <taxon>Omphalotaceae</taxon>
        <taxon>Rhodocollybia</taxon>
    </lineage>
</organism>
<proteinExistence type="predicted"/>
<evidence type="ECO:0000313" key="1">
    <source>
        <dbReference type="EMBL" id="KAF9066925.1"/>
    </source>
</evidence>
<evidence type="ECO:0000313" key="2">
    <source>
        <dbReference type="Proteomes" id="UP000772434"/>
    </source>
</evidence>